<dbReference type="SUPFAM" id="SSF55729">
    <property type="entry name" value="Acyl-CoA N-acyltransferases (Nat)"/>
    <property type="match status" value="1"/>
</dbReference>
<reference evidence="2 3" key="1">
    <citation type="journal article" date="2011" name="PLoS Genet.">
        <title>Genome sequencing and comparative transcriptomics of the model entomopathogenic fungi Metarhizium anisopliae and M. acridum.</title>
        <authorList>
            <person name="Gao Q."/>
            <person name="Jin K."/>
            <person name="Ying S.H."/>
            <person name="Zhang Y."/>
            <person name="Xiao G."/>
            <person name="Shang Y."/>
            <person name="Duan Z."/>
            <person name="Hu X."/>
            <person name="Xie X.Q."/>
            <person name="Zhou G."/>
            <person name="Peng G."/>
            <person name="Luo Z."/>
            <person name="Huang W."/>
            <person name="Wang B."/>
            <person name="Fang W."/>
            <person name="Wang S."/>
            <person name="Zhong Y."/>
            <person name="Ma L.J."/>
            <person name="St Leger R.J."/>
            <person name="Zhao G.P."/>
            <person name="Pei Y."/>
            <person name="Feng M.G."/>
            <person name="Xia Y."/>
            <person name="Wang C."/>
        </authorList>
    </citation>
    <scope>NUCLEOTIDE SEQUENCE [LARGE SCALE GENOMIC DNA]</scope>
    <source>
        <strain evidence="2 3">CQMa 102</strain>
    </source>
</reference>
<gene>
    <name evidence="2" type="ORF">MAC_02291</name>
</gene>
<dbReference type="OrthoDB" id="41532at2759"/>
<dbReference type="EMBL" id="GL698480">
    <property type="protein sequence ID" value="EFY91701.1"/>
    <property type="molecule type" value="Genomic_DNA"/>
</dbReference>
<evidence type="ECO:0000313" key="2">
    <source>
        <dbReference type="EMBL" id="EFY91701.1"/>
    </source>
</evidence>
<dbReference type="CDD" id="cd04301">
    <property type="entry name" value="NAT_SF"/>
    <property type="match status" value="1"/>
</dbReference>
<sequence length="126" mass="13578">MQKQVGDILSSVTIVRHVSAPSKVQAQLGLEAEHTASEQVLHWELNAVYTAPGARRRGLGRKVIEAAVKEARGAADSEGKPCLITVLVKKNNTAARILYERAGFQALGGVDGDDALRLFLWTARST</sequence>
<evidence type="ECO:0000313" key="3">
    <source>
        <dbReference type="Proteomes" id="UP000002499"/>
    </source>
</evidence>
<proteinExistence type="predicted"/>
<dbReference type="Pfam" id="PF13508">
    <property type="entry name" value="Acetyltransf_7"/>
    <property type="match status" value="1"/>
</dbReference>
<name>E9DXE3_METAQ</name>
<feature type="domain" description="N-acetyltransferase" evidence="1">
    <location>
        <begin position="1"/>
        <end position="123"/>
    </location>
</feature>
<dbReference type="GO" id="GO:0016747">
    <property type="term" value="F:acyltransferase activity, transferring groups other than amino-acyl groups"/>
    <property type="evidence" value="ECO:0007669"/>
    <property type="project" value="InterPro"/>
</dbReference>
<protein>
    <recommendedName>
        <fullName evidence="1">N-acetyltransferase domain-containing protein</fullName>
    </recommendedName>
</protein>
<dbReference type="InterPro" id="IPR016181">
    <property type="entry name" value="Acyl_CoA_acyltransferase"/>
</dbReference>
<dbReference type="Proteomes" id="UP000002499">
    <property type="component" value="Unassembled WGS sequence"/>
</dbReference>
<dbReference type="Gene3D" id="3.40.630.30">
    <property type="match status" value="1"/>
</dbReference>
<organism evidence="3">
    <name type="scientific">Metarhizium acridum (strain CQMa 102)</name>
    <dbReference type="NCBI Taxonomy" id="655827"/>
    <lineage>
        <taxon>Eukaryota</taxon>
        <taxon>Fungi</taxon>
        <taxon>Dikarya</taxon>
        <taxon>Ascomycota</taxon>
        <taxon>Pezizomycotina</taxon>
        <taxon>Sordariomycetes</taxon>
        <taxon>Hypocreomycetidae</taxon>
        <taxon>Hypocreales</taxon>
        <taxon>Clavicipitaceae</taxon>
        <taxon>Metarhizium</taxon>
    </lineage>
</organism>
<evidence type="ECO:0000259" key="1">
    <source>
        <dbReference type="PROSITE" id="PS51186"/>
    </source>
</evidence>
<accession>E9DXE3</accession>
<dbReference type="AlphaFoldDB" id="E9DXE3"/>
<dbReference type="InParanoid" id="E9DXE3"/>
<dbReference type="PROSITE" id="PS51186">
    <property type="entry name" value="GNAT"/>
    <property type="match status" value="1"/>
</dbReference>
<keyword evidence="3" id="KW-1185">Reference proteome</keyword>
<dbReference type="InterPro" id="IPR000182">
    <property type="entry name" value="GNAT_dom"/>
</dbReference>
<dbReference type="eggNOG" id="ENOG502RKY4">
    <property type="taxonomic scope" value="Eukaryota"/>
</dbReference>
<dbReference type="HOGENOM" id="CLU_1796921_0_0_1"/>